<dbReference type="SUPFAM" id="SSF52540">
    <property type="entry name" value="P-loop containing nucleoside triphosphate hydrolases"/>
    <property type="match status" value="1"/>
</dbReference>
<dbReference type="InterPro" id="IPR014013">
    <property type="entry name" value="Helic_SF1/SF2_ATP-bd_DinG/Rad3"/>
</dbReference>
<evidence type="ECO:0000313" key="7">
    <source>
        <dbReference type="Proteomes" id="UP000235122"/>
    </source>
</evidence>
<dbReference type="InterPro" id="IPR045028">
    <property type="entry name" value="DinG/Rad3-like"/>
</dbReference>
<gene>
    <name evidence="6" type="ORF">CYJ19_10270</name>
</gene>
<dbReference type="STRING" id="33007.HMPREF3198_01882"/>
<dbReference type="AlphaFoldDB" id="A0A2I1IKF2"/>
<name>A0A2I1IKF2_9ACTO</name>
<proteinExistence type="inferred from homology"/>
<sequence>MNKGSEVLRQAVAILGGSPRQGQTLMARAIWELEGEEVLLVQAGTGTGKSLGYLAPLLAEAVEEKHRVIISTATLILQRQLIGGDIPAVRKAVKEVTGKVPAVALLKGWSNYVCKLKTMAPEDQGALLETLEVTDTGAEVLRVREWAQNAKSGDRDDMPAGVSDKIWRQVSVTKNECVGESCPFADECFPRLARKQAGEADVVVTNHSILGVQTMTEASLLGDFDVLVIDEAHELDSRIRSQGSVEISEASLKRLARLVRRATGVPAQKIEDAASQFGAAVSAARPVMLAQLGTDLQQILVSARAALREALETVGTNEAKDNKKRFARAELIAAIDSADAILIDDPRVRVNWIGGEDVERRRLYSAPLDVARPIASRLYGGHKVIATSATLKLGGSFEAMATRVGAVLSQKWKSLDVGSPFDYPHQAIMYTPKLPQPGRDGPSQELLEEIGSLVEASGGGALCLFTSRRAAVAAGEYLREHTELPVLVQGEDYLPTLVKRFREDGNAILAGTISLWQGVDIPGRACRLVTIDRIPFPRPDDPITSALSDAANAAGRSGFAQVSLVHAALLLAQGAGRLVRRQSDKGMVALLDPRLREKGYGRYLLSSLPPMWPTSSRKVALAALGRLRKED</sequence>
<dbReference type="GO" id="GO:0005524">
    <property type="term" value="F:ATP binding"/>
    <property type="evidence" value="ECO:0007669"/>
    <property type="project" value="UniProtKB-KW"/>
</dbReference>
<evidence type="ECO:0000256" key="2">
    <source>
        <dbReference type="ARBA" id="ARBA00022801"/>
    </source>
</evidence>
<dbReference type="Proteomes" id="UP000235122">
    <property type="component" value="Unassembled WGS sequence"/>
</dbReference>
<dbReference type="RefSeq" id="WP_024331532.1">
    <property type="nucleotide sequence ID" value="NZ_JASOXK010000004.1"/>
</dbReference>
<dbReference type="GO" id="GO:0006139">
    <property type="term" value="P:nucleobase-containing compound metabolic process"/>
    <property type="evidence" value="ECO:0007669"/>
    <property type="project" value="InterPro"/>
</dbReference>
<dbReference type="GO" id="GO:0003678">
    <property type="term" value="F:DNA helicase activity"/>
    <property type="evidence" value="ECO:0007669"/>
    <property type="project" value="TreeGrafter"/>
</dbReference>
<dbReference type="Gene3D" id="3.40.50.300">
    <property type="entry name" value="P-loop containing nucleotide triphosphate hydrolases"/>
    <property type="match status" value="2"/>
</dbReference>
<dbReference type="InterPro" id="IPR006555">
    <property type="entry name" value="ATP-dep_Helicase_C"/>
</dbReference>
<evidence type="ECO:0000259" key="5">
    <source>
        <dbReference type="PROSITE" id="PS51193"/>
    </source>
</evidence>
<dbReference type="GeneID" id="35867237"/>
<dbReference type="Pfam" id="PF13307">
    <property type="entry name" value="Helicase_C_2"/>
    <property type="match status" value="1"/>
</dbReference>
<evidence type="ECO:0000256" key="4">
    <source>
        <dbReference type="ARBA" id="ARBA00038058"/>
    </source>
</evidence>
<keyword evidence="7" id="KW-1185">Reference proteome</keyword>
<dbReference type="GO" id="GO:0003676">
    <property type="term" value="F:nucleic acid binding"/>
    <property type="evidence" value="ECO:0007669"/>
    <property type="project" value="InterPro"/>
</dbReference>
<dbReference type="EMBL" id="PKKO01000006">
    <property type="protein sequence ID" value="PKY71594.1"/>
    <property type="molecule type" value="Genomic_DNA"/>
</dbReference>
<dbReference type="InterPro" id="IPR014001">
    <property type="entry name" value="Helicase_ATP-bd"/>
</dbReference>
<dbReference type="PANTHER" id="PTHR11472:SF34">
    <property type="entry name" value="REGULATOR OF TELOMERE ELONGATION HELICASE 1"/>
    <property type="match status" value="1"/>
</dbReference>
<dbReference type="SMART" id="SM00487">
    <property type="entry name" value="DEXDc"/>
    <property type="match status" value="1"/>
</dbReference>
<keyword evidence="2" id="KW-0378">Hydrolase</keyword>
<dbReference type="InterPro" id="IPR027417">
    <property type="entry name" value="P-loop_NTPase"/>
</dbReference>
<organism evidence="6 7">
    <name type="scientific">Winkia neuii</name>
    <dbReference type="NCBI Taxonomy" id="33007"/>
    <lineage>
        <taxon>Bacteria</taxon>
        <taxon>Bacillati</taxon>
        <taxon>Actinomycetota</taxon>
        <taxon>Actinomycetes</taxon>
        <taxon>Actinomycetales</taxon>
        <taxon>Actinomycetaceae</taxon>
        <taxon>Winkia</taxon>
    </lineage>
</organism>
<comment type="caution">
    <text evidence="6">The sequence shown here is derived from an EMBL/GenBank/DDBJ whole genome shotgun (WGS) entry which is preliminary data.</text>
</comment>
<dbReference type="GO" id="GO:0016818">
    <property type="term" value="F:hydrolase activity, acting on acid anhydrides, in phosphorus-containing anhydrides"/>
    <property type="evidence" value="ECO:0007669"/>
    <property type="project" value="InterPro"/>
</dbReference>
<keyword evidence="6" id="KW-0347">Helicase</keyword>
<keyword evidence="1" id="KW-0547">Nucleotide-binding</keyword>
<evidence type="ECO:0000256" key="3">
    <source>
        <dbReference type="ARBA" id="ARBA00022840"/>
    </source>
</evidence>
<reference evidence="6 7" key="1">
    <citation type="submission" date="2017-12" db="EMBL/GenBank/DDBJ databases">
        <title>Phylogenetic diversity of female urinary microbiome.</title>
        <authorList>
            <person name="Thomas-White K."/>
            <person name="Wolfe A.J."/>
        </authorList>
    </citation>
    <scope>NUCLEOTIDE SEQUENCE [LARGE SCALE GENOMIC DNA]</scope>
    <source>
        <strain evidence="6 7">UMB0402</strain>
    </source>
</reference>
<dbReference type="PANTHER" id="PTHR11472">
    <property type="entry name" value="DNA REPAIR DEAD HELICASE RAD3/XP-D SUBFAMILY MEMBER"/>
    <property type="match status" value="1"/>
</dbReference>
<accession>A0A2I1IKF2</accession>
<evidence type="ECO:0000256" key="1">
    <source>
        <dbReference type="ARBA" id="ARBA00022741"/>
    </source>
</evidence>
<comment type="similarity">
    <text evidence="4">Belongs to the helicase family. DinG subfamily.</text>
</comment>
<feature type="domain" description="Helicase ATP-binding" evidence="5">
    <location>
        <begin position="9"/>
        <end position="280"/>
    </location>
</feature>
<protein>
    <submittedName>
        <fullName evidence="6">ATP-dependent DNA helicase</fullName>
    </submittedName>
</protein>
<dbReference type="PROSITE" id="PS51193">
    <property type="entry name" value="HELICASE_ATP_BIND_2"/>
    <property type="match status" value="1"/>
</dbReference>
<evidence type="ECO:0000313" key="6">
    <source>
        <dbReference type="EMBL" id="PKY71594.1"/>
    </source>
</evidence>
<keyword evidence="3" id="KW-0067">ATP-binding</keyword>
<dbReference type="SMART" id="SM00491">
    <property type="entry name" value="HELICc2"/>
    <property type="match status" value="1"/>
</dbReference>